<dbReference type="AlphaFoldDB" id="A0A814ICX1"/>
<accession>A0A814ICX1</accession>
<dbReference type="PANTHER" id="PTHR31912:SF34">
    <property type="entry name" value="NOTOCHORD-RELATED PROTEIN"/>
    <property type="match status" value="1"/>
</dbReference>
<evidence type="ECO:0000256" key="1">
    <source>
        <dbReference type="SAM" id="SignalP"/>
    </source>
</evidence>
<reference evidence="2" key="1">
    <citation type="submission" date="2021-02" db="EMBL/GenBank/DDBJ databases">
        <authorList>
            <person name="Nowell W R."/>
        </authorList>
    </citation>
    <scope>NUCLEOTIDE SEQUENCE</scope>
</reference>
<dbReference type="Gene3D" id="1.10.100.10">
    <property type="entry name" value="Insulin-like"/>
    <property type="match status" value="1"/>
</dbReference>
<keyword evidence="1" id="KW-0732">Signal</keyword>
<dbReference type="EMBL" id="CAJNOE010000183">
    <property type="protein sequence ID" value="CAF1021605.1"/>
    <property type="molecule type" value="Genomic_DNA"/>
</dbReference>
<dbReference type="InterPro" id="IPR036438">
    <property type="entry name" value="Insulin-like_sf"/>
</dbReference>
<dbReference type="SUPFAM" id="SSF56994">
    <property type="entry name" value="Insulin-like"/>
    <property type="match status" value="1"/>
</dbReference>
<dbReference type="Proteomes" id="UP000663860">
    <property type="component" value="Unassembled WGS sequence"/>
</dbReference>
<feature type="signal peptide" evidence="1">
    <location>
        <begin position="1"/>
        <end position="19"/>
    </location>
</feature>
<comment type="caution">
    <text evidence="2">The sequence shown here is derived from an EMBL/GenBank/DDBJ whole genome shotgun (WGS) entry which is preliminary data.</text>
</comment>
<name>A0A814ICX1_9BILA</name>
<organism evidence="2 3">
    <name type="scientific">Adineta steineri</name>
    <dbReference type="NCBI Taxonomy" id="433720"/>
    <lineage>
        <taxon>Eukaryota</taxon>
        <taxon>Metazoa</taxon>
        <taxon>Spiralia</taxon>
        <taxon>Gnathifera</taxon>
        <taxon>Rotifera</taxon>
        <taxon>Eurotatoria</taxon>
        <taxon>Bdelloidea</taxon>
        <taxon>Adinetida</taxon>
        <taxon>Adinetidae</taxon>
        <taxon>Adineta</taxon>
    </lineage>
</organism>
<sequence length="1121" mass="128512">MLNNYTIICLLALVAIILSMPTNNTDSHEDNDSYNERKSLFIRDIESKIDGSIHHVKAAGVTYRQRIKNNQCLVEYDNQFLSENEVIKIRKKVFRVENCLLERVYHACGPNLLLMLSVVCRVVEQHSPPNSLTNFKRETSLTSDYYYDDSTILKSKRVITESCCENLCSVSELKRDPDATVATVVPIIKIEEIIGQIIRAIEGTAKNEYQFIKSCKDFFQYEEPQRVELNESGDFGYIISMKKSIQSFLNKPDVMDLLIRNINETISTTKKDKDLLLTYRDGKAAATNQSLQKNINSFLIQLYSDEVGITNPLGPKKGEKKLLLFYYLLDDLCPIVRSLLYSINLLGICLSKLLTNSLDRRVYFDAMIKDLNELQEKGLTVSTFTGRLYFAFDLIAADNLAAHDLGGFQKNFNNGYFCRMCHVSYEYKSIPLTNISFLLRTEISHEIHLKQVLKSNISICGINDTSDLSNLIAFHPVKSLPFDIMHDYSEGVCMIMINSILKAFSARRILTYAQIESRLEDFKYGQNDESNKPPVTKQKHLTNNHIAGSASQKLFLLGICLSKLLTNSLHCRVYFGAMINDLNELQQKGLTVSTFTERLYFAFVLIASDNLAAHHLAGFQKNFNNGHFCRMCYVSYEYKSIPLTNISFLLRTEISHEIHLKQVLQSNISICGINDTSDLSNLIAFHPVKSLPFDVMHDYSEGVCMITVNSILKAFSARRILTYAQIESRLEDFKYGQNDESNKPPVTKQKHLTNNHIAGSASQKLLLFQLLPVIFNDVIDRLTDILPIYICLREFVSIVFATKIRKSWLAYLKILTITFHSFMIERLPDYVTVKVHLITHYSELIKRNGPPRNYWYQRFEGKQLYFKRLATRSCSFKNVPFTLAKRHQLRLALLLSYDNFYNLIDKPVSTKIINPSQLPVEIRLLLSCKDFFQYEEPQRVELNESGDFGYITSMKKSIQSFLNKLDVMDLLIRNINETISTRKKDKDLLLTYRDGKAAATNQSFQKNINSFLIQLYSDEVGITNPLGPKKNEKKLLLFYYLFDDLCPIVRSLLNSINLLGICLSKLLINSLNRRLYFGAMIKDLNELQQKGLTVSTFTGSLYFAFDLIAADNLAAHDLGRF</sequence>
<gene>
    <name evidence="2" type="ORF">IZO911_LOCUS18754</name>
</gene>
<evidence type="ECO:0000313" key="2">
    <source>
        <dbReference type="EMBL" id="CAF1021605.1"/>
    </source>
</evidence>
<dbReference type="PANTHER" id="PTHR31912">
    <property type="entry name" value="IP13529P"/>
    <property type="match status" value="1"/>
</dbReference>
<feature type="chain" id="PRO_5032413416" evidence="1">
    <location>
        <begin position="20"/>
        <end position="1121"/>
    </location>
</feature>
<proteinExistence type="predicted"/>
<evidence type="ECO:0000313" key="3">
    <source>
        <dbReference type="Proteomes" id="UP000663860"/>
    </source>
</evidence>
<protein>
    <submittedName>
        <fullName evidence="2">Uncharacterized protein</fullName>
    </submittedName>
</protein>